<protein>
    <submittedName>
        <fullName evidence="1">Uncharacterized protein</fullName>
    </submittedName>
</protein>
<evidence type="ECO:0000313" key="1">
    <source>
        <dbReference type="EMBL" id="DAE30941.1"/>
    </source>
</evidence>
<dbReference type="EMBL" id="BK059105">
    <property type="protein sequence ID" value="DAE30941.1"/>
    <property type="molecule type" value="Genomic_DNA"/>
</dbReference>
<reference evidence="1" key="1">
    <citation type="journal article" date="2021" name="Proc. Natl. Acad. Sci. U.S.A.">
        <title>A Catalog of Tens of Thousands of Viruses from Human Metagenomes Reveals Hidden Associations with Chronic Diseases.</title>
        <authorList>
            <person name="Tisza M.J."/>
            <person name="Buck C.B."/>
        </authorList>
    </citation>
    <scope>NUCLEOTIDE SEQUENCE</scope>
    <source>
        <strain evidence="1">CtML55</strain>
    </source>
</reference>
<name>A0A8S5RIR7_9VIRU</name>
<accession>A0A8S5RIR7</accession>
<sequence length="110" mass="12808">MMFNSSRREREEREVYEKALKLLQRAAGISGETTDDIKNFVFDIYINGKVLSSLRASYPQYSLSDDSSILLDIWNQIDHQVRNILQHGLYKDTTIEKAIINDTFEGYDKL</sequence>
<proteinExistence type="predicted"/>
<organism evidence="1">
    <name type="scientific">virus sp. ctML55</name>
    <dbReference type="NCBI Taxonomy" id="2827627"/>
    <lineage>
        <taxon>Viruses</taxon>
    </lineage>
</organism>